<dbReference type="AlphaFoldDB" id="A0AA49JG51"/>
<dbReference type="GO" id="GO:0032259">
    <property type="term" value="P:methylation"/>
    <property type="evidence" value="ECO:0007669"/>
    <property type="project" value="UniProtKB-KW"/>
</dbReference>
<dbReference type="InterPro" id="IPR029063">
    <property type="entry name" value="SAM-dependent_MTases_sf"/>
</dbReference>
<keyword evidence="2 6" id="KW-0489">Methyltransferase</keyword>
<evidence type="ECO:0000313" key="6">
    <source>
        <dbReference type="EMBL" id="WKN35890.1"/>
    </source>
</evidence>
<name>A0AA49JG51_9BACT</name>
<gene>
    <name evidence="6" type="ORF">K4G66_26345</name>
</gene>
<evidence type="ECO:0000256" key="2">
    <source>
        <dbReference type="ARBA" id="ARBA00022603"/>
    </source>
</evidence>
<feature type="domain" description="Methyltransferase type 11" evidence="5">
    <location>
        <begin position="56"/>
        <end position="154"/>
    </location>
</feature>
<protein>
    <submittedName>
        <fullName evidence="6">Class I SAM-dependent methyltransferase</fullName>
    </submittedName>
</protein>
<evidence type="ECO:0000256" key="3">
    <source>
        <dbReference type="ARBA" id="ARBA00022679"/>
    </source>
</evidence>
<accession>A0AA49JG51</accession>
<organism evidence="6">
    <name type="scientific">Roseihalotalea indica</name>
    <dbReference type="NCBI Taxonomy" id="2867963"/>
    <lineage>
        <taxon>Bacteria</taxon>
        <taxon>Pseudomonadati</taxon>
        <taxon>Bacteroidota</taxon>
        <taxon>Cytophagia</taxon>
        <taxon>Cytophagales</taxon>
        <taxon>Catalimonadaceae</taxon>
        <taxon>Roseihalotalea</taxon>
    </lineage>
</organism>
<evidence type="ECO:0000256" key="4">
    <source>
        <dbReference type="ARBA" id="ARBA00025707"/>
    </source>
</evidence>
<reference evidence="6" key="2">
    <citation type="journal article" date="2024" name="Antonie Van Leeuwenhoek">
        <title>Roseihalotalea indica gen. nov., sp. nov., a halophilic Bacteroidetes from mesopelagic Southwest Indian Ocean with higher carbohydrate metabolic potential.</title>
        <authorList>
            <person name="Chen B."/>
            <person name="Zhang M."/>
            <person name="Lin D."/>
            <person name="Ye J."/>
            <person name="Tang K."/>
        </authorList>
    </citation>
    <scope>NUCLEOTIDE SEQUENCE</scope>
    <source>
        <strain evidence="6">TK19036</strain>
    </source>
</reference>
<comment type="pathway">
    <text evidence="4">Phospholipid metabolism.</text>
</comment>
<keyword evidence="3" id="KW-0808">Transferase</keyword>
<dbReference type="Gene3D" id="3.40.50.150">
    <property type="entry name" value="Vaccinia Virus protein VP39"/>
    <property type="match status" value="1"/>
</dbReference>
<dbReference type="InterPro" id="IPR013216">
    <property type="entry name" value="Methyltransf_11"/>
</dbReference>
<dbReference type="GO" id="GO:0008757">
    <property type="term" value="F:S-adenosylmethionine-dependent methyltransferase activity"/>
    <property type="evidence" value="ECO:0007669"/>
    <property type="project" value="InterPro"/>
</dbReference>
<dbReference type="SUPFAM" id="SSF53335">
    <property type="entry name" value="S-adenosyl-L-methionine-dependent methyltransferases"/>
    <property type="match status" value="1"/>
</dbReference>
<dbReference type="Pfam" id="PF08241">
    <property type="entry name" value="Methyltransf_11"/>
    <property type="match status" value="1"/>
</dbReference>
<reference evidence="6" key="1">
    <citation type="journal article" date="2023" name="Comput. Struct. Biotechnol. J.">
        <title>Discovery of a novel marine Bacteroidetes with a rich repertoire of carbohydrate-active enzymes.</title>
        <authorList>
            <person name="Chen B."/>
            <person name="Liu G."/>
            <person name="Chen Q."/>
            <person name="Wang H."/>
            <person name="Liu L."/>
            <person name="Tang K."/>
        </authorList>
    </citation>
    <scope>NUCLEOTIDE SEQUENCE</scope>
    <source>
        <strain evidence="6">TK19036</strain>
    </source>
</reference>
<dbReference type="PANTHER" id="PTHR44307:SF2">
    <property type="entry name" value="PHOSPHOETHANOLAMINE METHYLTRANSFERASE ISOFORM X1"/>
    <property type="match status" value="1"/>
</dbReference>
<evidence type="ECO:0000256" key="1">
    <source>
        <dbReference type="ARBA" id="ARBA00005189"/>
    </source>
</evidence>
<comment type="pathway">
    <text evidence="1">Lipid metabolism.</text>
</comment>
<evidence type="ECO:0000259" key="5">
    <source>
        <dbReference type="Pfam" id="PF08241"/>
    </source>
</evidence>
<dbReference type="PANTHER" id="PTHR44307">
    <property type="entry name" value="PHOSPHOETHANOLAMINE METHYLTRANSFERASE"/>
    <property type="match status" value="1"/>
</dbReference>
<sequence length="222" mass="25207">MKNKESKTIPKFIPALGYNFLTGLYDTTISLTMPEKKFRKLLIKKLNPQPDEKIFEFGFGTGANLVLATQKSPNSHFHGLDIDPKVSSIAFAKLRDRDICVDLRLYDGGTFPYNDAEFDKAYSCLVFHQLDEVAKLESLKELHRVLKPGSKLIIGDWGKAKTQWMRIAFYTVQLLDGFKTTTANVKGLLPDYIREAGFSDVQETAFINTRIGSFCYYEGIKK</sequence>
<proteinExistence type="predicted"/>
<dbReference type="CDD" id="cd02440">
    <property type="entry name" value="AdoMet_MTases"/>
    <property type="match status" value="1"/>
</dbReference>
<dbReference type="EMBL" id="CP120682">
    <property type="protein sequence ID" value="WKN35890.1"/>
    <property type="molecule type" value="Genomic_DNA"/>
</dbReference>